<protein>
    <recommendedName>
        <fullName evidence="4">RCC1 domain-containing protein 1</fullName>
    </recommendedName>
</protein>
<name>A0A653CFR1_CALMS</name>
<sequence>MRVFAVGFNLYNQFDNDQKILEEFTEVFTGTDLRDIFCISHSFSVIHVKANVVKIHPRNESMEVDSGILKICCTNDRLLILDKCNNVHKMEFIDLAGDKPKLKEIPMGTNKIKDIACGSKLMVFYSSTGNLFNAFEKLQFEKHDIIDLKCGRDHCLVLDSNGAVYTFGRGSRGQLGHGSLNDESEPVLVEALAGLKIVQISAGGWHSCALSRDGDLYTWGWNGTGQLGVYDKTESQYQVLATPTPVNLNENVSRVACGSRHTIVLLENKELYGCGWNKYSQIKNCKQESFNTFVKMQSFENEDIIDIKCGPWSSVVLCM</sequence>
<evidence type="ECO:0000256" key="1">
    <source>
        <dbReference type="PROSITE-ProRule" id="PRU00235"/>
    </source>
</evidence>
<dbReference type="InterPro" id="IPR009091">
    <property type="entry name" value="RCC1/BLIP-II"/>
</dbReference>
<dbReference type="Pfam" id="PF00415">
    <property type="entry name" value="RCC1"/>
    <property type="match status" value="2"/>
</dbReference>
<proteinExistence type="predicted"/>
<dbReference type="EMBL" id="CAACVG010007730">
    <property type="protein sequence ID" value="VEN46761.1"/>
    <property type="molecule type" value="Genomic_DNA"/>
</dbReference>
<dbReference type="InterPro" id="IPR052830">
    <property type="entry name" value="RCC1_domain-containing"/>
</dbReference>
<accession>A0A653CFR1</accession>
<dbReference type="PROSITE" id="PS50012">
    <property type="entry name" value="RCC1_3"/>
    <property type="match status" value="2"/>
</dbReference>
<gene>
    <name evidence="2" type="ORF">CALMAC_LOCUS8751</name>
</gene>
<keyword evidence="3" id="KW-1185">Reference proteome</keyword>
<dbReference type="OrthoDB" id="5370059at2759"/>
<dbReference type="PANTHER" id="PTHR46849:SF1">
    <property type="entry name" value="RCC1 DOMAIN-CONTAINING PROTEIN 1"/>
    <property type="match status" value="1"/>
</dbReference>
<evidence type="ECO:0000313" key="2">
    <source>
        <dbReference type="EMBL" id="VEN46761.1"/>
    </source>
</evidence>
<dbReference type="PROSITE" id="PS00626">
    <property type="entry name" value="RCC1_2"/>
    <property type="match status" value="1"/>
</dbReference>
<organism evidence="2 3">
    <name type="scientific">Callosobruchus maculatus</name>
    <name type="common">Southern cowpea weevil</name>
    <name type="synonym">Pulse bruchid</name>
    <dbReference type="NCBI Taxonomy" id="64391"/>
    <lineage>
        <taxon>Eukaryota</taxon>
        <taxon>Metazoa</taxon>
        <taxon>Ecdysozoa</taxon>
        <taxon>Arthropoda</taxon>
        <taxon>Hexapoda</taxon>
        <taxon>Insecta</taxon>
        <taxon>Pterygota</taxon>
        <taxon>Neoptera</taxon>
        <taxon>Endopterygota</taxon>
        <taxon>Coleoptera</taxon>
        <taxon>Polyphaga</taxon>
        <taxon>Cucujiformia</taxon>
        <taxon>Chrysomeloidea</taxon>
        <taxon>Chrysomelidae</taxon>
        <taxon>Bruchinae</taxon>
        <taxon>Bruchini</taxon>
        <taxon>Callosobruchus</taxon>
    </lineage>
</organism>
<dbReference type="PRINTS" id="PR00633">
    <property type="entry name" value="RCCNDNSATION"/>
</dbReference>
<dbReference type="AlphaFoldDB" id="A0A653CFR1"/>
<dbReference type="SUPFAM" id="SSF50985">
    <property type="entry name" value="RCC1/BLIP-II"/>
    <property type="match status" value="1"/>
</dbReference>
<dbReference type="InterPro" id="IPR000408">
    <property type="entry name" value="Reg_chr_condens"/>
</dbReference>
<dbReference type="PANTHER" id="PTHR46849">
    <property type="entry name" value="RCC1 DOMAIN-CONTAINING PROTEIN 1"/>
    <property type="match status" value="1"/>
</dbReference>
<dbReference type="Proteomes" id="UP000410492">
    <property type="component" value="Unassembled WGS sequence"/>
</dbReference>
<evidence type="ECO:0000313" key="3">
    <source>
        <dbReference type="Proteomes" id="UP000410492"/>
    </source>
</evidence>
<evidence type="ECO:0008006" key="4">
    <source>
        <dbReference type="Google" id="ProtNLM"/>
    </source>
</evidence>
<dbReference type="Gene3D" id="2.130.10.30">
    <property type="entry name" value="Regulator of chromosome condensation 1/beta-lactamase-inhibitor protein II"/>
    <property type="match status" value="1"/>
</dbReference>
<feature type="repeat" description="RCC1" evidence="1">
    <location>
        <begin position="214"/>
        <end position="268"/>
    </location>
</feature>
<feature type="repeat" description="RCC1" evidence="1">
    <location>
        <begin position="162"/>
        <end position="213"/>
    </location>
</feature>
<reference evidence="2 3" key="1">
    <citation type="submission" date="2019-01" db="EMBL/GenBank/DDBJ databases">
        <authorList>
            <person name="Sayadi A."/>
        </authorList>
    </citation>
    <scope>NUCLEOTIDE SEQUENCE [LARGE SCALE GENOMIC DNA]</scope>
</reference>